<protein>
    <submittedName>
        <fullName evidence="3">Universal stress protein</fullName>
    </submittedName>
</protein>
<evidence type="ECO:0000256" key="1">
    <source>
        <dbReference type="SAM" id="Coils"/>
    </source>
</evidence>
<accession>A0A3E1Y639</accession>
<feature type="coiled-coil region" evidence="1">
    <location>
        <begin position="59"/>
        <end position="86"/>
    </location>
</feature>
<dbReference type="InterPro" id="IPR006016">
    <property type="entry name" value="UspA"/>
</dbReference>
<evidence type="ECO:0000259" key="2">
    <source>
        <dbReference type="Pfam" id="PF00582"/>
    </source>
</evidence>
<name>A0A3E1Y639_9BACT</name>
<dbReference type="Proteomes" id="UP000260644">
    <property type="component" value="Unassembled WGS sequence"/>
</dbReference>
<dbReference type="EMBL" id="QPMM01000011">
    <property type="protein sequence ID" value="RFS20191.1"/>
    <property type="molecule type" value="Genomic_DNA"/>
</dbReference>
<dbReference type="Pfam" id="PF00582">
    <property type="entry name" value="Usp"/>
    <property type="match status" value="1"/>
</dbReference>
<evidence type="ECO:0000313" key="4">
    <source>
        <dbReference type="Proteomes" id="UP000260644"/>
    </source>
</evidence>
<keyword evidence="4" id="KW-1185">Reference proteome</keyword>
<dbReference type="Gene3D" id="3.40.50.620">
    <property type="entry name" value="HUPs"/>
    <property type="match status" value="2"/>
</dbReference>
<proteinExistence type="predicted"/>
<sequence length="275" mass="30410">MMKTLLVPVDLTAASDETVRFTTAWSKQYDYERIILLKTFYENVFSDIVISAEYAPVDEASVNNNREAAKARLQELAEEIVAEHNQVQVTIAISEDPILRAINEIIHTASPSMIVLGSNNTDGLIARNLISIAKTSPIRVLVVPAGYSFQPVKKALVPFDFKALQVLGKLQKVAISPNWPKAQLLALNVSTDSNQQTPDEQTTAAIHEYLSAFRHEIHYSKGNDIIESVTDYTKSNDVQLVVALPGKHSFLYALTHKSISEAITRAAQVPVLILK</sequence>
<evidence type="ECO:0000313" key="3">
    <source>
        <dbReference type="EMBL" id="RFS20191.1"/>
    </source>
</evidence>
<dbReference type="InterPro" id="IPR014729">
    <property type="entry name" value="Rossmann-like_a/b/a_fold"/>
</dbReference>
<gene>
    <name evidence="3" type="ORF">DVR12_20975</name>
</gene>
<dbReference type="SUPFAM" id="SSF52402">
    <property type="entry name" value="Adenine nucleotide alpha hydrolases-like"/>
    <property type="match status" value="2"/>
</dbReference>
<dbReference type="AlphaFoldDB" id="A0A3E1Y639"/>
<keyword evidence="1" id="KW-0175">Coiled coil</keyword>
<feature type="domain" description="UspA" evidence="2">
    <location>
        <begin position="1"/>
        <end position="144"/>
    </location>
</feature>
<reference evidence="3 4" key="1">
    <citation type="submission" date="2018-07" db="EMBL/GenBank/DDBJ databases">
        <title>Chitinophaga K2CV101002-2 sp. nov., isolated from a monsoon evergreen broad-leaved forest soil.</title>
        <authorList>
            <person name="Lv Y."/>
        </authorList>
    </citation>
    <scope>NUCLEOTIDE SEQUENCE [LARGE SCALE GENOMIC DNA]</scope>
    <source>
        <strain evidence="3 4">GDMCC 1.1288</strain>
    </source>
</reference>
<organism evidence="3 4">
    <name type="scientific">Chitinophaga silvatica</name>
    <dbReference type="NCBI Taxonomy" id="2282649"/>
    <lineage>
        <taxon>Bacteria</taxon>
        <taxon>Pseudomonadati</taxon>
        <taxon>Bacteroidota</taxon>
        <taxon>Chitinophagia</taxon>
        <taxon>Chitinophagales</taxon>
        <taxon>Chitinophagaceae</taxon>
        <taxon>Chitinophaga</taxon>
    </lineage>
</organism>
<comment type="caution">
    <text evidence="3">The sequence shown here is derived from an EMBL/GenBank/DDBJ whole genome shotgun (WGS) entry which is preliminary data.</text>
</comment>